<sequence>MSLIKNLQALEKQYPALEPSEEVRNQLNQQVIGFSNNFLNDIEDMSAFINPAR</sequence>
<dbReference type="EMBL" id="UOFA01000262">
    <property type="protein sequence ID" value="VAW46197.1"/>
    <property type="molecule type" value="Genomic_DNA"/>
</dbReference>
<gene>
    <name evidence="1" type="ORF">MNBD_GAMMA02-1159</name>
</gene>
<protein>
    <submittedName>
        <fullName evidence="1">Uncharacterized protein</fullName>
    </submittedName>
</protein>
<evidence type="ECO:0000313" key="1">
    <source>
        <dbReference type="EMBL" id="VAW46197.1"/>
    </source>
</evidence>
<dbReference type="AlphaFoldDB" id="A0A3B0W632"/>
<name>A0A3B0W632_9ZZZZ</name>
<reference evidence="1" key="1">
    <citation type="submission" date="2018-06" db="EMBL/GenBank/DDBJ databases">
        <authorList>
            <person name="Zhirakovskaya E."/>
        </authorList>
    </citation>
    <scope>NUCLEOTIDE SEQUENCE</scope>
</reference>
<proteinExistence type="predicted"/>
<accession>A0A3B0W632</accession>
<organism evidence="1">
    <name type="scientific">hydrothermal vent metagenome</name>
    <dbReference type="NCBI Taxonomy" id="652676"/>
    <lineage>
        <taxon>unclassified sequences</taxon>
        <taxon>metagenomes</taxon>
        <taxon>ecological metagenomes</taxon>
    </lineage>
</organism>